<proteinExistence type="predicted"/>
<reference evidence="1" key="1">
    <citation type="submission" date="2020-07" db="EMBL/GenBank/DDBJ databases">
        <title>Huge and variable diversity of episymbiotic CPR bacteria and DPANN archaea in groundwater ecosystems.</title>
        <authorList>
            <person name="He C.Y."/>
            <person name="Keren R."/>
            <person name="Whittaker M."/>
            <person name="Farag I.F."/>
            <person name="Doudna J."/>
            <person name="Cate J.H.D."/>
            <person name="Banfield J.F."/>
        </authorList>
    </citation>
    <scope>NUCLEOTIDE SEQUENCE</scope>
    <source>
        <strain evidence="1">NC_groundwater_1664_Pr3_B-0.1um_52_9</strain>
    </source>
</reference>
<name>A0A9D6V6U5_9BACT</name>
<accession>A0A9D6V6U5</accession>
<protein>
    <submittedName>
        <fullName evidence="1">Uncharacterized protein</fullName>
    </submittedName>
</protein>
<sequence length="181" mass="19608">MNELDNSYSLSYLEQQDQTIGLQRVALCRSILEVSAVKKPVYAWVLLVCYGITLGTAAFHSHECSHERLPTDGEVLGSVAGSAAGSGLVNTLHLFHALDAAELCSTHHCCVHPCYGDCRPAQLFPNGRRVLGTESWQDQAQILTSPGEPRSDFGVVLACGRFHPLDPTPPLASILTVRLLI</sequence>
<dbReference type="AlphaFoldDB" id="A0A9D6V6U5"/>
<comment type="caution">
    <text evidence="1">The sequence shown here is derived from an EMBL/GenBank/DDBJ whole genome shotgun (WGS) entry which is preliminary data.</text>
</comment>
<evidence type="ECO:0000313" key="2">
    <source>
        <dbReference type="Proteomes" id="UP000807825"/>
    </source>
</evidence>
<evidence type="ECO:0000313" key="1">
    <source>
        <dbReference type="EMBL" id="MBI5252662.1"/>
    </source>
</evidence>
<gene>
    <name evidence="1" type="ORF">HY912_24465</name>
</gene>
<organism evidence="1 2">
    <name type="scientific">Desulfomonile tiedjei</name>
    <dbReference type="NCBI Taxonomy" id="2358"/>
    <lineage>
        <taxon>Bacteria</taxon>
        <taxon>Pseudomonadati</taxon>
        <taxon>Thermodesulfobacteriota</taxon>
        <taxon>Desulfomonilia</taxon>
        <taxon>Desulfomonilales</taxon>
        <taxon>Desulfomonilaceae</taxon>
        <taxon>Desulfomonile</taxon>
    </lineage>
</organism>
<dbReference type="EMBL" id="JACRDE010000634">
    <property type="protein sequence ID" value="MBI5252662.1"/>
    <property type="molecule type" value="Genomic_DNA"/>
</dbReference>
<dbReference type="Proteomes" id="UP000807825">
    <property type="component" value="Unassembled WGS sequence"/>
</dbReference>